<gene>
    <name evidence="1" type="ORF">BST25_03305</name>
</gene>
<dbReference type="EMBL" id="MVHR01000003">
    <property type="protein sequence ID" value="ORA76016.1"/>
    <property type="molecule type" value="Genomic_DNA"/>
</dbReference>
<evidence type="ECO:0000313" key="2">
    <source>
        <dbReference type="Proteomes" id="UP000192566"/>
    </source>
</evidence>
<keyword evidence="2" id="KW-1185">Reference proteome</keyword>
<dbReference type="InterPro" id="IPR027417">
    <property type="entry name" value="P-loop_NTPase"/>
</dbReference>
<evidence type="ECO:0000313" key="1">
    <source>
        <dbReference type="EMBL" id="ORA76016.1"/>
    </source>
</evidence>
<name>A0A1X0DUI2_MYCHE</name>
<dbReference type="AlphaFoldDB" id="A0A1X0DUI2"/>
<dbReference type="OrthoDB" id="4451554at2"/>
<organism evidence="1 2">
    <name type="scientific">Mycobacterium heidelbergense</name>
    <dbReference type="NCBI Taxonomy" id="53376"/>
    <lineage>
        <taxon>Bacteria</taxon>
        <taxon>Bacillati</taxon>
        <taxon>Actinomycetota</taxon>
        <taxon>Actinomycetes</taxon>
        <taxon>Mycobacteriales</taxon>
        <taxon>Mycobacteriaceae</taxon>
        <taxon>Mycobacterium</taxon>
        <taxon>Mycobacterium simiae complex</taxon>
    </lineage>
</organism>
<protein>
    <submittedName>
        <fullName evidence="1">Uncharacterized protein</fullName>
    </submittedName>
</protein>
<reference evidence="1 2" key="1">
    <citation type="submission" date="2017-02" db="EMBL/GenBank/DDBJ databases">
        <title>The new phylogeny of genus Mycobacterium.</title>
        <authorList>
            <person name="Tortoli E."/>
            <person name="Trovato A."/>
            <person name="Cirillo D.M."/>
        </authorList>
    </citation>
    <scope>NUCLEOTIDE SEQUENCE [LARGE SCALE GENOMIC DNA]</scope>
    <source>
        <strain evidence="1 2">DSM 44471</strain>
    </source>
</reference>
<sequence length="224" mass="23945">MLDARLDHVLSDGNSISLGELAGWVHRASTDAADRVRTASLQIGENFVMEGTLSWHKLPVSYVDELALGGYERLTVLDIEVPLAVAIEQSKCRWWEGRHSGLLTHGMQIGGRFISESALAQLYSGSCTASACATNARNLYIGANDAGIESEIFIVSRTATGAEYKARLTPDGDVQSWQGAPLGAVCINCGAVLKDPPAPTGRRAADAKQFPRASPPAGTRRLRP</sequence>
<comment type="caution">
    <text evidence="1">The sequence shown here is derived from an EMBL/GenBank/DDBJ whole genome shotgun (WGS) entry which is preliminary data.</text>
</comment>
<dbReference type="Gene3D" id="3.40.50.300">
    <property type="entry name" value="P-loop containing nucleotide triphosphate hydrolases"/>
    <property type="match status" value="1"/>
</dbReference>
<accession>A0A1X0DUI2</accession>
<dbReference type="RefSeq" id="WP_083072511.1">
    <property type="nucleotide sequence ID" value="NZ_AP022615.1"/>
</dbReference>
<proteinExistence type="predicted"/>
<dbReference type="STRING" id="53376.BST25_03305"/>
<dbReference type="Proteomes" id="UP000192566">
    <property type="component" value="Unassembled WGS sequence"/>
</dbReference>